<evidence type="ECO:0008006" key="2">
    <source>
        <dbReference type="Google" id="ProtNLM"/>
    </source>
</evidence>
<name>A0AB39SYK1_9ACTN</name>
<gene>
    <name evidence="1" type="ORF">AB5J54_16310</name>
</gene>
<evidence type="ECO:0000313" key="1">
    <source>
        <dbReference type="EMBL" id="XDQ71981.1"/>
    </source>
</evidence>
<organism evidence="1">
    <name type="scientific">Streptomyces sp. R44</name>
    <dbReference type="NCBI Taxonomy" id="3238633"/>
    <lineage>
        <taxon>Bacteria</taxon>
        <taxon>Bacillati</taxon>
        <taxon>Actinomycetota</taxon>
        <taxon>Actinomycetes</taxon>
        <taxon>Kitasatosporales</taxon>
        <taxon>Streptomycetaceae</taxon>
        <taxon>Streptomyces</taxon>
    </lineage>
</organism>
<protein>
    <recommendedName>
        <fullName evidence="2">Barstar (barnase inhibitor) domain-containing protein</fullName>
    </recommendedName>
</protein>
<proteinExistence type="predicted"/>
<dbReference type="EMBL" id="CP163444">
    <property type="protein sequence ID" value="XDQ71981.1"/>
    <property type="molecule type" value="Genomic_DNA"/>
</dbReference>
<reference evidence="1" key="1">
    <citation type="submission" date="2024-07" db="EMBL/GenBank/DDBJ databases">
        <authorList>
            <person name="Yu S.T."/>
        </authorList>
    </citation>
    <scope>NUCLEOTIDE SEQUENCE</scope>
    <source>
        <strain evidence="1">R44</strain>
    </source>
</reference>
<accession>A0AB39SYK1</accession>
<dbReference type="AlphaFoldDB" id="A0AB39SYK1"/>
<dbReference type="RefSeq" id="WP_369144638.1">
    <property type="nucleotide sequence ID" value="NZ_CP163444.1"/>
</dbReference>
<sequence length="207" mass="23056">MSDDVAYPIFRSPDRAEALRVARQMVAFGVRPYSQVSVEAEAHTLDELRRLCGELPEARLVCWDATGAPAVPPPGLPDLTRTIPVRELPEDLSGAEAYLPLGFSIEDQPVGSVEDRLVDAVGVFPAWINWESLEWSEVPERGFYGEYKHAEVTLVLNNDSRELDVPADTHLVLVHIRLGNLDGYEDRLARHLAERIGREVIGPPQLL</sequence>